<feature type="domain" description="Tryptophan synthase beta chain-like PALP" evidence="3">
    <location>
        <begin position="8"/>
        <end position="304"/>
    </location>
</feature>
<dbReference type="RefSeq" id="WP_094019246.1">
    <property type="nucleotide sequence ID" value="NZ_FXYF01000001.1"/>
</dbReference>
<accession>A0A238JS15</accession>
<organism evidence="4 5">
    <name type="scientific">Maliponia aquimaris</name>
    <dbReference type="NCBI Taxonomy" id="1673631"/>
    <lineage>
        <taxon>Bacteria</taxon>
        <taxon>Pseudomonadati</taxon>
        <taxon>Pseudomonadota</taxon>
        <taxon>Alphaproteobacteria</taxon>
        <taxon>Rhodobacterales</taxon>
        <taxon>Paracoccaceae</taxon>
        <taxon>Maliponia</taxon>
    </lineage>
</organism>
<dbReference type="SUPFAM" id="SSF53686">
    <property type="entry name" value="Tryptophan synthase beta subunit-like PLP-dependent enzymes"/>
    <property type="match status" value="1"/>
</dbReference>
<evidence type="ECO:0000259" key="3">
    <source>
        <dbReference type="Pfam" id="PF00291"/>
    </source>
</evidence>
<sequence>MILPSAIDAIGNTPLIDLSRITAALGLEGRILAKLDYLLPGFSKKDRAARAIVEAARADGSLAPGQPVVELTSGNMGTGLAIVCGILGHPFIAVMSRGNSVERARMMVALGAEVVLVDQAPGGVPGQVSGADLALVEAEAQRLTAARGAFRADQFAHPGNPAAHETGTGPEIWDQSGGSVEVFADFVGSGGTLAGAARFLSPRGVACYAVEPEGAEALAGGDMARPDHPIQGGGYAMAALTHLRDVPLAGYLAVSGTAARDHARLLARHEGLFAGYSAGANLAAAVQLSQGAERGRTVAIVLCDSGLKYLSTDLWPPVTAPVR</sequence>
<comment type="cofactor">
    <cofactor evidence="1">
        <name>pyridoxal 5'-phosphate</name>
        <dbReference type="ChEBI" id="CHEBI:597326"/>
    </cofactor>
</comment>
<dbReference type="EC" id="2.5.1.47" evidence="4"/>
<dbReference type="CDD" id="cd01561">
    <property type="entry name" value="CBS_like"/>
    <property type="match status" value="1"/>
</dbReference>
<reference evidence="4 5" key="1">
    <citation type="submission" date="2017-05" db="EMBL/GenBank/DDBJ databases">
        <authorList>
            <person name="Song R."/>
            <person name="Chenine A.L."/>
            <person name="Ruprecht R.M."/>
        </authorList>
    </citation>
    <scope>NUCLEOTIDE SEQUENCE [LARGE SCALE GENOMIC DNA]</scope>
    <source>
        <strain evidence="4 5">CECT 8898</strain>
    </source>
</reference>
<evidence type="ECO:0000313" key="5">
    <source>
        <dbReference type="Proteomes" id="UP000207598"/>
    </source>
</evidence>
<gene>
    <name evidence="4" type="primary">cysK_1</name>
    <name evidence="4" type="ORF">MAA8898_00369</name>
</gene>
<name>A0A238JS15_9RHOB</name>
<keyword evidence="2" id="KW-0663">Pyridoxal phosphate</keyword>
<dbReference type="Proteomes" id="UP000207598">
    <property type="component" value="Unassembled WGS sequence"/>
</dbReference>
<dbReference type="OrthoDB" id="9805733at2"/>
<dbReference type="Pfam" id="PF00291">
    <property type="entry name" value="PALP"/>
    <property type="match status" value="1"/>
</dbReference>
<evidence type="ECO:0000256" key="2">
    <source>
        <dbReference type="ARBA" id="ARBA00022898"/>
    </source>
</evidence>
<dbReference type="Gene3D" id="3.40.50.1100">
    <property type="match status" value="2"/>
</dbReference>
<keyword evidence="4" id="KW-0808">Transferase</keyword>
<dbReference type="AlphaFoldDB" id="A0A238JS15"/>
<dbReference type="InterPro" id="IPR036052">
    <property type="entry name" value="TrpB-like_PALP_sf"/>
</dbReference>
<dbReference type="GO" id="GO:0004124">
    <property type="term" value="F:cysteine synthase activity"/>
    <property type="evidence" value="ECO:0007669"/>
    <property type="project" value="UniProtKB-EC"/>
</dbReference>
<dbReference type="PANTHER" id="PTHR10314">
    <property type="entry name" value="CYSTATHIONINE BETA-SYNTHASE"/>
    <property type="match status" value="1"/>
</dbReference>
<evidence type="ECO:0000313" key="4">
    <source>
        <dbReference type="EMBL" id="SMX32974.1"/>
    </source>
</evidence>
<proteinExistence type="predicted"/>
<dbReference type="InterPro" id="IPR050214">
    <property type="entry name" value="Cys_Synth/Cystath_Beta-Synth"/>
</dbReference>
<dbReference type="InterPro" id="IPR001926">
    <property type="entry name" value="TrpB-like_PALP"/>
</dbReference>
<dbReference type="EMBL" id="FXYF01000001">
    <property type="protein sequence ID" value="SMX32974.1"/>
    <property type="molecule type" value="Genomic_DNA"/>
</dbReference>
<protein>
    <submittedName>
        <fullName evidence="4">Cysteine synthase</fullName>
        <ecNumber evidence="4">2.5.1.47</ecNumber>
    </submittedName>
</protein>
<keyword evidence="5" id="KW-1185">Reference proteome</keyword>
<evidence type="ECO:0000256" key="1">
    <source>
        <dbReference type="ARBA" id="ARBA00001933"/>
    </source>
</evidence>